<reference evidence="2 3" key="1">
    <citation type="journal article" date="2013" name="BMC Microbiol.">
        <title>Identification of the type II cytochrome c maturation pathway in anammox bacteria by comparative genomics.</title>
        <authorList>
            <person name="Ferousi C."/>
            <person name="Speth D.R."/>
            <person name="Reimann J."/>
            <person name="Op den Camp H.J."/>
            <person name="Allen J.W."/>
            <person name="Keltjens J.T."/>
            <person name="Jetten M.S."/>
        </authorList>
    </citation>
    <scope>NUCLEOTIDE SEQUENCE [LARGE SCALE GENOMIC DNA]</scope>
    <source>
        <strain evidence="2">RU1</strain>
    </source>
</reference>
<dbReference type="SUPFAM" id="SSF52540">
    <property type="entry name" value="P-loop containing nucleoside triphosphate hydrolases"/>
    <property type="match status" value="1"/>
</dbReference>
<keyword evidence="2" id="KW-0067">ATP-binding</keyword>
<dbReference type="GO" id="GO:0016887">
    <property type="term" value="F:ATP hydrolysis activity"/>
    <property type="evidence" value="ECO:0007669"/>
    <property type="project" value="InterPro"/>
</dbReference>
<dbReference type="InterPro" id="IPR003439">
    <property type="entry name" value="ABC_transporter-like_ATP-bd"/>
</dbReference>
<dbReference type="GO" id="GO:0005524">
    <property type="term" value="F:ATP binding"/>
    <property type="evidence" value="ECO:0007669"/>
    <property type="project" value="UniProtKB-KW"/>
</dbReference>
<dbReference type="PANTHER" id="PTHR43038">
    <property type="entry name" value="ATP-BINDING CASSETTE, SUB-FAMILY H, MEMBER 1"/>
    <property type="match status" value="1"/>
</dbReference>
<dbReference type="Pfam" id="PF00005">
    <property type="entry name" value="ABC_tran"/>
    <property type="match status" value="1"/>
</dbReference>
<gene>
    <name evidence="2" type="ORF">BROFUL_02855</name>
</gene>
<organism evidence="2 3">
    <name type="scientific">Candidatus Brocadia fulgida</name>
    <dbReference type="NCBI Taxonomy" id="380242"/>
    <lineage>
        <taxon>Bacteria</taxon>
        <taxon>Pseudomonadati</taxon>
        <taxon>Planctomycetota</taxon>
        <taxon>Candidatus Brocadiia</taxon>
        <taxon>Candidatus Brocadiales</taxon>
        <taxon>Candidatus Brocadiaceae</taxon>
        <taxon>Candidatus Brocadia</taxon>
    </lineage>
</organism>
<feature type="domain" description="ABC transporter" evidence="1">
    <location>
        <begin position="29"/>
        <end position="96"/>
    </location>
</feature>
<keyword evidence="2" id="KW-0547">Nucleotide-binding</keyword>
<dbReference type="AlphaFoldDB" id="A0A0M2UTX9"/>
<keyword evidence="3" id="KW-1185">Reference proteome</keyword>
<evidence type="ECO:0000259" key="1">
    <source>
        <dbReference type="Pfam" id="PF00005"/>
    </source>
</evidence>
<evidence type="ECO:0000313" key="3">
    <source>
        <dbReference type="Proteomes" id="UP000034954"/>
    </source>
</evidence>
<dbReference type="InterPro" id="IPR027417">
    <property type="entry name" value="P-loop_NTPase"/>
</dbReference>
<dbReference type="PANTHER" id="PTHR43038:SF7">
    <property type="entry name" value="ABC TRANSPORT SYSTEM ATP-BINDING PROTEIN"/>
    <property type="match status" value="1"/>
</dbReference>
<dbReference type="EMBL" id="LAQJ01000269">
    <property type="protein sequence ID" value="KKO18446.1"/>
    <property type="molecule type" value="Genomic_DNA"/>
</dbReference>
<dbReference type="Gene3D" id="3.40.50.300">
    <property type="entry name" value="P-loop containing nucleotide triphosphate hydrolases"/>
    <property type="match status" value="1"/>
</dbReference>
<protein>
    <submittedName>
        <fullName evidence="2">ABC transporter ATP-binding component</fullName>
    </submittedName>
</protein>
<evidence type="ECO:0000313" key="2">
    <source>
        <dbReference type="EMBL" id="KKO18446.1"/>
    </source>
</evidence>
<name>A0A0M2UTX9_9BACT</name>
<sequence>MASPASQSTSAPVVSIKDVTHRYGSVVALDGISLDIPSGLMVGIIGPDGVGKSTLMAIVAGSKKLQEGNVTVLGGDIADARHRGAVCPQIAICPRDWARTSTWSSAFMRTLTLWQDSSDSQPRSVRPALKSCLMPPDSARFPNVPLASSRAV</sequence>
<dbReference type="Proteomes" id="UP000034954">
    <property type="component" value="Unassembled WGS sequence"/>
</dbReference>
<comment type="caution">
    <text evidence="2">The sequence shown here is derived from an EMBL/GenBank/DDBJ whole genome shotgun (WGS) entry which is preliminary data.</text>
</comment>
<accession>A0A0M2UTX9</accession>
<proteinExistence type="predicted"/>